<accession>R9P582</accession>
<evidence type="ECO:0000259" key="3">
    <source>
        <dbReference type="PROSITE" id="PS50089"/>
    </source>
</evidence>
<feature type="domain" description="SWIM-type" evidence="4">
    <location>
        <begin position="199"/>
        <end position="232"/>
    </location>
</feature>
<evidence type="ECO:0000256" key="1">
    <source>
        <dbReference type="PROSITE-ProRule" id="PRU00175"/>
    </source>
</evidence>
<dbReference type="InterPro" id="IPR007527">
    <property type="entry name" value="Znf_SWIM"/>
</dbReference>
<dbReference type="InterPro" id="IPR013083">
    <property type="entry name" value="Znf_RING/FYVE/PHD"/>
</dbReference>
<dbReference type="PROSITE" id="PS50966">
    <property type="entry name" value="ZF_SWIM"/>
    <property type="match status" value="1"/>
</dbReference>
<dbReference type="GO" id="GO:0008270">
    <property type="term" value="F:zinc ion binding"/>
    <property type="evidence" value="ECO:0007669"/>
    <property type="project" value="UniProtKB-KW"/>
</dbReference>
<reference evidence="6" key="1">
    <citation type="journal article" date="2013" name="Genome Announc.">
        <title>Draft genome sequence of the basidiomycetous yeast-like fungus Pseudozyma hubeiensis SY62, which produces an abundant amount of the biosurfactant mannosylerythritol lipids.</title>
        <authorList>
            <person name="Konishi M."/>
            <person name="Hatada Y."/>
            <person name="Horiuchi J."/>
        </authorList>
    </citation>
    <scope>NUCLEOTIDE SEQUENCE [LARGE SCALE GENOMIC DNA]</scope>
    <source>
        <strain evidence="6">SY62</strain>
    </source>
</reference>
<dbReference type="AlphaFoldDB" id="R9P582"/>
<dbReference type="InterPro" id="IPR001841">
    <property type="entry name" value="Znf_RING"/>
</dbReference>
<dbReference type="PANTHER" id="PTHR21540:SF0">
    <property type="entry name" value="PHD FAMILY PROTEIN"/>
    <property type="match status" value="1"/>
</dbReference>
<dbReference type="InterPro" id="IPR039903">
    <property type="entry name" value="Zswim2"/>
</dbReference>
<dbReference type="HOGENOM" id="CLU_636469_0_0_1"/>
<dbReference type="STRING" id="1305764.R9P582"/>
<dbReference type="PROSITE" id="PS50089">
    <property type="entry name" value="ZF_RING_2"/>
    <property type="match status" value="1"/>
</dbReference>
<dbReference type="SUPFAM" id="SSF57850">
    <property type="entry name" value="RING/U-box"/>
    <property type="match status" value="1"/>
</dbReference>
<feature type="region of interest" description="Disordered" evidence="2">
    <location>
        <begin position="404"/>
        <end position="435"/>
    </location>
</feature>
<dbReference type="eggNOG" id="ENOG502RZA9">
    <property type="taxonomic scope" value="Eukaryota"/>
</dbReference>
<feature type="compositionally biased region" description="Polar residues" evidence="2">
    <location>
        <begin position="73"/>
        <end position="86"/>
    </location>
</feature>
<keyword evidence="1" id="KW-0862">Zinc</keyword>
<dbReference type="Proteomes" id="UP000014071">
    <property type="component" value="Unassembled WGS sequence"/>
</dbReference>
<keyword evidence="6" id="KW-1185">Reference proteome</keyword>
<organism evidence="5 6">
    <name type="scientific">Pseudozyma hubeiensis (strain SY62)</name>
    <name type="common">Yeast</name>
    <dbReference type="NCBI Taxonomy" id="1305764"/>
    <lineage>
        <taxon>Eukaryota</taxon>
        <taxon>Fungi</taxon>
        <taxon>Dikarya</taxon>
        <taxon>Basidiomycota</taxon>
        <taxon>Ustilaginomycotina</taxon>
        <taxon>Ustilaginomycetes</taxon>
        <taxon>Ustilaginales</taxon>
        <taxon>Ustilaginaceae</taxon>
        <taxon>Pseudozyma</taxon>
    </lineage>
</organism>
<sequence>MASLNEDGFEVVGINSVGIKRPVKAATRKSTRTKLPSIPKTASLTEPVEALGLNADHPSKRNVRRFTKRKRSTSLASQSERNNCSSADECDELAEGPSRKYKKPAAKASRASPAKDKPTKKGKTKEKKEPKPKKITKAGMERQKVEELRSDKHFGKLDDAAIKRIAKVSIERMYLIHRFRDGEQLKEEFDISGSKGNVYKVTLDRQTKCSCMDFCMRRQVCKHLLFVYIKVLRLEGHLPVFSRVRLSEDELGQVFEEALENPVAHAMAHPELRKAWATAVGYELEEDEASGSDKHTLPPGKRMIPEEGDVCGVCYEDLEAGSIEGLEFCLQSCGRPIHTDCLETWFSTRGYDRTCIWCRARWHDRTDRRKANGYGVGLSNRGAVVDAWGNQLNLAAVAGLNNPAVPEPAEPGPGATPHAAIEVDAAGDADTSGWE</sequence>
<dbReference type="EMBL" id="DF238801">
    <property type="protein sequence ID" value="GAC96469.1"/>
    <property type="molecule type" value="Genomic_DNA"/>
</dbReference>
<evidence type="ECO:0000313" key="5">
    <source>
        <dbReference type="EMBL" id="GAC96469.1"/>
    </source>
</evidence>
<evidence type="ECO:0000259" key="4">
    <source>
        <dbReference type="PROSITE" id="PS50966"/>
    </source>
</evidence>
<dbReference type="Gene3D" id="3.30.40.10">
    <property type="entry name" value="Zinc/RING finger domain, C3HC4 (zinc finger)"/>
    <property type="match status" value="1"/>
</dbReference>
<keyword evidence="1" id="KW-0479">Metal-binding</keyword>
<gene>
    <name evidence="5" type="ORF">PHSY_004049</name>
</gene>
<feature type="compositionally biased region" description="Basic residues" evidence="2">
    <location>
        <begin position="60"/>
        <end position="72"/>
    </location>
</feature>
<dbReference type="RefSeq" id="XP_012190056.1">
    <property type="nucleotide sequence ID" value="XM_012334666.1"/>
</dbReference>
<evidence type="ECO:0000256" key="2">
    <source>
        <dbReference type="SAM" id="MobiDB-lite"/>
    </source>
</evidence>
<keyword evidence="1" id="KW-0863">Zinc-finger</keyword>
<feature type="domain" description="RING-type" evidence="3">
    <location>
        <begin position="311"/>
        <end position="359"/>
    </location>
</feature>
<proteinExistence type="predicted"/>
<dbReference type="OrthoDB" id="2122982at2759"/>
<dbReference type="GeneID" id="24109335"/>
<dbReference type="GO" id="GO:0061630">
    <property type="term" value="F:ubiquitin protein ligase activity"/>
    <property type="evidence" value="ECO:0007669"/>
    <property type="project" value="InterPro"/>
</dbReference>
<feature type="region of interest" description="Disordered" evidence="2">
    <location>
        <begin position="24"/>
        <end position="143"/>
    </location>
</feature>
<protein>
    <submittedName>
        <fullName evidence="5">Uncharacterized protein</fullName>
    </submittedName>
</protein>
<feature type="compositionally biased region" description="Basic residues" evidence="2">
    <location>
        <begin position="120"/>
        <end position="136"/>
    </location>
</feature>
<name>R9P582_PSEHS</name>
<dbReference type="PANTHER" id="PTHR21540">
    <property type="entry name" value="RING FINGER AND SWIM DOMAIN-CONTAINING PROTEIN 2"/>
    <property type="match status" value="1"/>
</dbReference>
<evidence type="ECO:0000313" key="6">
    <source>
        <dbReference type="Proteomes" id="UP000014071"/>
    </source>
</evidence>